<evidence type="ECO:0000313" key="2">
    <source>
        <dbReference type="Proteomes" id="UP000002938"/>
    </source>
</evidence>
<comment type="caution">
    <text evidence="1">The sequence shown here is derived from an EMBL/GenBank/DDBJ whole genome shotgun (WGS) entry which is preliminary data.</text>
</comment>
<organism evidence="1 2">
    <name type="scientific">Turicibacter sanguinis PC909</name>
    <dbReference type="NCBI Taxonomy" id="702450"/>
    <lineage>
        <taxon>Bacteria</taxon>
        <taxon>Bacillati</taxon>
        <taxon>Bacillota</taxon>
        <taxon>Erysipelotrichia</taxon>
        <taxon>Erysipelotrichales</taxon>
        <taxon>Turicibacteraceae</taxon>
        <taxon>Turicibacter</taxon>
    </lineage>
</organism>
<name>A0ABM9ZYP4_9FIRM</name>
<evidence type="ECO:0000313" key="1">
    <source>
        <dbReference type="EMBL" id="EFF62521.1"/>
    </source>
</evidence>
<gene>
    <name evidence="1" type="ORF">CUW_1927</name>
</gene>
<proteinExistence type="predicted"/>
<protein>
    <submittedName>
        <fullName evidence="1">Uncharacterized protein</fullName>
    </submittedName>
</protein>
<dbReference type="RefSeq" id="WP_006785928.1">
    <property type="nucleotide sequence ID" value="NZ_ADMN01000123.1"/>
</dbReference>
<dbReference type="EMBL" id="ADMN01000123">
    <property type="protein sequence ID" value="EFF62521.1"/>
    <property type="molecule type" value="Genomic_DNA"/>
</dbReference>
<sequence>MSGLQAVEVMKKGNMVMRKTSLGTDMIYKFDQFRSRILVSLDGGESWNFARTFNLCLNSYKVLGK</sequence>
<keyword evidence="2" id="KW-1185">Reference proteome</keyword>
<accession>A0ABM9ZYP4</accession>
<reference evidence="1 2" key="1">
    <citation type="journal article" date="2011" name="J. Bacteriol.">
        <title>Draft Genome Sequence of Turicibacter sanguinis PC909, Isolated from Human Feces.</title>
        <authorList>
            <person name="Cuiv P.O."/>
            <person name="Klaassens E.S."/>
            <person name="Durkin A.S."/>
            <person name="Harkins D.M."/>
            <person name="Foster L."/>
            <person name="McCorrison J."/>
            <person name="Torralba M."/>
            <person name="Nelson K.E."/>
            <person name="Morrison M."/>
        </authorList>
    </citation>
    <scope>NUCLEOTIDE SEQUENCE [LARGE SCALE GENOMIC DNA]</scope>
    <source>
        <strain evidence="1 2">PC909</strain>
    </source>
</reference>
<dbReference type="Proteomes" id="UP000002938">
    <property type="component" value="Unassembled WGS sequence"/>
</dbReference>